<gene>
    <name evidence="1" type="ORF">EVA_09630</name>
</gene>
<organism evidence="1">
    <name type="scientific">gut metagenome</name>
    <dbReference type="NCBI Taxonomy" id="749906"/>
    <lineage>
        <taxon>unclassified sequences</taxon>
        <taxon>metagenomes</taxon>
        <taxon>organismal metagenomes</taxon>
    </lineage>
</organism>
<accession>J9GQE2</accession>
<evidence type="ECO:0000313" key="1">
    <source>
        <dbReference type="EMBL" id="EJX02265.1"/>
    </source>
</evidence>
<dbReference type="AlphaFoldDB" id="J9GQE2"/>
<comment type="caution">
    <text evidence="1">The sequence shown here is derived from an EMBL/GenBank/DDBJ whole genome shotgun (WGS) entry which is preliminary data.</text>
</comment>
<reference evidence="1" key="1">
    <citation type="journal article" date="2012" name="PLoS ONE">
        <title>Gene sets for utilization of primary and secondary nutrition supplies in the distal gut of endangered iberian lynx.</title>
        <authorList>
            <person name="Alcaide M."/>
            <person name="Messina E."/>
            <person name="Richter M."/>
            <person name="Bargiela R."/>
            <person name="Peplies J."/>
            <person name="Huws S.A."/>
            <person name="Newbold C.J."/>
            <person name="Golyshin P.N."/>
            <person name="Simon M.A."/>
            <person name="Lopez G."/>
            <person name="Yakimov M.M."/>
            <person name="Ferrer M."/>
        </authorList>
    </citation>
    <scope>NUCLEOTIDE SEQUENCE</scope>
</reference>
<dbReference type="Gene3D" id="3.40.50.1000">
    <property type="entry name" value="HAD superfamily/HAD-like"/>
    <property type="match status" value="1"/>
</dbReference>
<proteinExistence type="predicted"/>
<sequence length="66" mass="7247">MGNETPAGMAYAEFQSYLKQLGELGILLNICSKNEFSIAKTGFERPDTVLKYDDFLASRPTGTPSI</sequence>
<protein>
    <submittedName>
        <fullName evidence="1">Uncharacterized protein</fullName>
    </submittedName>
</protein>
<dbReference type="InterPro" id="IPR023214">
    <property type="entry name" value="HAD_sf"/>
</dbReference>
<name>J9GQE2_9ZZZZ</name>
<dbReference type="EMBL" id="AMCI01002618">
    <property type="protein sequence ID" value="EJX02265.1"/>
    <property type="molecule type" value="Genomic_DNA"/>
</dbReference>